<dbReference type="AlphaFoldDB" id="A0A0C3AP64"/>
<feature type="region of interest" description="Disordered" evidence="1">
    <location>
        <begin position="1"/>
        <end position="104"/>
    </location>
</feature>
<sequence>MSQKFAPFIQYQTSTPSSSHHHNTTTTTERRPSSPWSKPRPLERSRTHSSASSTYSYSSSSSSSSNMILSRANSAPTRKKSFKKALLPGKSRPSSPSSRPLGELYPILDISSNPLKEEYEGEEDGFIYTSFLEL</sequence>
<accession>A0A0C3AP64</accession>
<name>A0A0C3AP64_SERVB</name>
<organism evidence="2 3">
    <name type="scientific">Serendipita vermifera MAFF 305830</name>
    <dbReference type="NCBI Taxonomy" id="933852"/>
    <lineage>
        <taxon>Eukaryota</taxon>
        <taxon>Fungi</taxon>
        <taxon>Dikarya</taxon>
        <taxon>Basidiomycota</taxon>
        <taxon>Agaricomycotina</taxon>
        <taxon>Agaricomycetes</taxon>
        <taxon>Sebacinales</taxon>
        <taxon>Serendipitaceae</taxon>
        <taxon>Serendipita</taxon>
    </lineage>
</organism>
<proteinExistence type="predicted"/>
<evidence type="ECO:0000313" key="3">
    <source>
        <dbReference type="Proteomes" id="UP000054097"/>
    </source>
</evidence>
<reference evidence="3" key="2">
    <citation type="submission" date="2015-01" db="EMBL/GenBank/DDBJ databases">
        <title>Evolutionary Origins and Diversification of the Mycorrhizal Mutualists.</title>
        <authorList>
            <consortium name="DOE Joint Genome Institute"/>
            <consortium name="Mycorrhizal Genomics Consortium"/>
            <person name="Kohler A."/>
            <person name="Kuo A."/>
            <person name="Nagy L.G."/>
            <person name="Floudas D."/>
            <person name="Copeland A."/>
            <person name="Barry K.W."/>
            <person name="Cichocki N."/>
            <person name="Veneault-Fourrey C."/>
            <person name="LaButti K."/>
            <person name="Lindquist E.A."/>
            <person name="Lipzen A."/>
            <person name="Lundell T."/>
            <person name="Morin E."/>
            <person name="Murat C."/>
            <person name="Riley R."/>
            <person name="Ohm R."/>
            <person name="Sun H."/>
            <person name="Tunlid A."/>
            <person name="Henrissat B."/>
            <person name="Grigoriev I.V."/>
            <person name="Hibbett D.S."/>
            <person name="Martin F."/>
        </authorList>
    </citation>
    <scope>NUCLEOTIDE SEQUENCE [LARGE SCALE GENOMIC DNA]</scope>
    <source>
        <strain evidence="3">MAFF 305830</strain>
    </source>
</reference>
<dbReference type="Proteomes" id="UP000054097">
    <property type="component" value="Unassembled WGS sequence"/>
</dbReference>
<gene>
    <name evidence="2" type="ORF">M408DRAFT_111978</name>
</gene>
<dbReference type="HOGENOM" id="CLU_1897488_0_0_1"/>
<reference evidence="2 3" key="1">
    <citation type="submission" date="2014-04" db="EMBL/GenBank/DDBJ databases">
        <authorList>
            <consortium name="DOE Joint Genome Institute"/>
            <person name="Kuo A."/>
            <person name="Zuccaro A."/>
            <person name="Kohler A."/>
            <person name="Nagy L.G."/>
            <person name="Floudas D."/>
            <person name="Copeland A."/>
            <person name="Barry K.W."/>
            <person name="Cichocki N."/>
            <person name="Veneault-Fourrey C."/>
            <person name="LaButti K."/>
            <person name="Lindquist E.A."/>
            <person name="Lipzen A."/>
            <person name="Lundell T."/>
            <person name="Morin E."/>
            <person name="Murat C."/>
            <person name="Sun H."/>
            <person name="Tunlid A."/>
            <person name="Henrissat B."/>
            <person name="Grigoriev I.V."/>
            <person name="Hibbett D.S."/>
            <person name="Martin F."/>
            <person name="Nordberg H.P."/>
            <person name="Cantor M.N."/>
            <person name="Hua S.X."/>
        </authorList>
    </citation>
    <scope>NUCLEOTIDE SEQUENCE [LARGE SCALE GENOMIC DNA]</scope>
    <source>
        <strain evidence="2 3">MAFF 305830</strain>
    </source>
</reference>
<dbReference type="EMBL" id="KN824395">
    <property type="protein sequence ID" value="KIM21046.1"/>
    <property type="molecule type" value="Genomic_DNA"/>
</dbReference>
<feature type="compositionally biased region" description="Low complexity" evidence="1">
    <location>
        <begin position="48"/>
        <end position="74"/>
    </location>
</feature>
<keyword evidence="3" id="KW-1185">Reference proteome</keyword>
<protein>
    <submittedName>
        <fullName evidence="2">Uncharacterized protein</fullName>
    </submittedName>
</protein>
<feature type="compositionally biased region" description="Low complexity" evidence="1">
    <location>
        <begin position="91"/>
        <end position="100"/>
    </location>
</feature>
<evidence type="ECO:0000256" key="1">
    <source>
        <dbReference type="SAM" id="MobiDB-lite"/>
    </source>
</evidence>
<evidence type="ECO:0000313" key="2">
    <source>
        <dbReference type="EMBL" id="KIM21046.1"/>
    </source>
</evidence>